<protein>
    <submittedName>
        <fullName evidence="2">Glycosyltransferase</fullName>
    </submittedName>
</protein>
<keyword evidence="3" id="KW-1185">Reference proteome</keyword>
<evidence type="ECO:0000259" key="1">
    <source>
        <dbReference type="Pfam" id="PF13524"/>
    </source>
</evidence>
<dbReference type="Proteomes" id="UP001483337">
    <property type="component" value="Chromosome"/>
</dbReference>
<dbReference type="InterPro" id="IPR055259">
    <property type="entry name" value="YkvP/CgeB_Glyco_trans-like"/>
</dbReference>
<dbReference type="Gene3D" id="3.40.50.2000">
    <property type="entry name" value="Glycogen Phosphorylase B"/>
    <property type="match status" value="1"/>
</dbReference>
<dbReference type="Pfam" id="PF13524">
    <property type="entry name" value="Glyco_trans_1_2"/>
    <property type="match status" value="1"/>
</dbReference>
<dbReference type="RefSeq" id="WP_353931815.1">
    <property type="nucleotide sequence ID" value="NZ_CP150886.1"/>
</dbReference>
<sequence>MKILFLSDSYMQDGSFDPFRKEVLQAISLYGSETKAVITNHFLYSNSSNIRFFQNFNKVVEDIRKFNPDIIFSINRAGLVKELTDVISTDAVYITWFIDSYERVPENLLKFTTQDIVWLTGLREYTDNFCCRYGVKTDKIIFSPFATNTDVFYPQNQERTIDGCFVGTAFSNQSFVNTLNCVAEDVEERNILIHILESHKSNYIFDIATVLQEKGYTNYEEHTRENWQMIFDDQISIEKRIRFISTLHDFNIKIYGEPNHLWIQYLSIYKSSMLAKYQYEPIRTPEDLAHLYNKSKIGINILHHQASNHSLPIRVFDLMACKTLLLTEKTSVNALHQIGFIENVDFVCFEDEKDLKHKFEFYLKNDTARDKIVESAYLKVKNFHSLKIRIEEGISRSLGEKVNVNNYNQRKIEVIDSSLFKLVSLEKREKYLHFIKKHSRFFKKSFPGTWEVLRITALKLKILR</sequence>
<accession>A0ABZ2UVJ1</accession>
<organism evidence="2 3">
    <name type="scientific">Okeanomitos corallinicola TIOX110</name>
    <dbReference type="NCBI Taxonomy" id="3133117"/>
    <lineage>
        <taxon>Bacteria</taxon>
        <taxon>Bacillati</taxon>
        <taxon>Cyanobacteriota</taxon>
        <taxon>Cyanophyceae</taxon>
        <taxon>Nostocales</taxon>
        <taxon>Aphanizomenonaceae</taxon>
        <taxon>Okeanomitos</taxon>
    </lineage>
</organism>
<dbReference type="EMBL" id="CP150886">
    <property type="protein sequence ID" value="WZB88910.1"/>
    <property type="molecule type" value="Genomic_DNA"/>
</dbReference>
<proteinExistence type="predicted"/>
<evidence type="ECO:0000313" key="2">
    <source>
        <dbReference type="EMBL" id="WZB88910.1"/>
    </source>
</evidence>
<gene>
    <name evidence="2" type="ORF">WJM97_04305</name>
</gene>
<name>A0ABZ2UVJ1_9CYAN</name>
<evidence type="ECO:0000313" key="3">
    <source>
        <dbReference type="Proteomes" id="UP001483337"/>
    </source>
</evidence>
<feature type="domain" description="Spore protein YkvP/CgeB glycosyl transferase-like" evidence="1">
    <location>
        <begin position="242"/>
        <end position="392"/>
    </location>
</feature>
<reference evidence="2 3" key="1">
    <citation type="submission" date="2024-04" db="EMBL/GenBank/DDBJ databases">
        <title>Okeanomitos corallinicola gen. &amp; sp. nov. (Nostocales, Cyanobacteria), a new toxic marine heterocyst-forming cyanobacterium from a coral reef.</title>
        <authorList>
            <person name="Li H."/>
            <person name="Li R."/>
            <person name="Kang J."/>
            <person name="Hii K.S."/>
            <person name="Mohamed H.F."/>
            <person name="Xu X."/>
            <person name="Luo Z."/>
        </authorList>
    </citation>
    <scope>NUCLEOTIDE SEQUENCE [LARGE SCALE GENOMIC DNA]</scope>
    <source>
        <strain evidence="2 3">TIOX110</strain>
    </source>
</reference>